<keyword evidence="4" id="KW-1185">Reference proteome</keyword>
<proteinExistence type="predicted"/>
<dbReference type="PANTHER" id="PTHR24252:SF7">
    <property type="entry name" value="HYALIN"/>
    <property type="match status" value="1"/>
</dbReference>
<sequence>MGGKSADPGNFPWQAALALNMKIFCGGTLVSPTTIISAAHCLTDYVKPEHLFVSVGHTSSNHSARDFSLARQATPLAQIFKPGGSELLFVERSLRFTKSMLSWGCRIQPALDPLAYSPGFRSPASIVAEHQALGAGVNAALAVPRTNFGERVDAWQFAGHSEDVFEKKLRSFNEEGRSHDNLQNILMNFDVIPEFLRRKKLTDTADFIEKHQSLMEIQFLASILVYQHLVQPWWEQIRAMSDTVSYQSLKEKMCDSIENVLKAASPAVAIRYSTQNLMIGSNI</sequence>
<keyword evidence="1" id="KW-1015">Disulfide bond</keyword>
<evidence type="ECO:0000256" key="1">
    <source>
        <dbReference type="ARBA" id="ARBA00023157"/>
    </source>
</evidence>
<dbReference type="PANTHER" id="PTHR24252">
    <property type="entry name" value="ACROSIN-RELATED"/>
    <property type="match status" value="1"/>
</dbReference>
<accession>E4XUE9</accession>
<reference evidence="3" key="1">
    <citation type="journal article" date="2010" name="Science">
        <title>Plasticity of animal genome architecture unmasked by rapid evolution of a pelagic tunicate.</title>
        <authorList>
            <person name="Denoeud F."/>
            <person name="Henriet S."/>
            <person name="Mungpakdee S."/>
            <person name="Aury J.M."/>
            <person name="Da Silva C."/>
            <person name="Brinkmann H."/>
            <person name="Mikhaleva J."/>
            <person name="Olsen L.C."/>
            <person name="Jubin C."/>
            <person name="Canestro C."/>
            <person name="Bouquet J.M."/>
            <person name="Danks G."/>
            <person name="Poulain J."/>
            <person name="Campsteijn C."/>
            <person name="Adamski M."/>
            <person name="Cross I."/>
            <person name="Yadetie F."/>
            <person name="Muffato M."/>
            <person name="Louis A."/>
            <person name="Butcher S."/>
            <person name="Tsagkogeorga G."/>
            <person name="Konrad A."/>
            <person name="Singh S."/>
            <person name="Jensen M.F."/>
            <person name="Cong E.H."/>
            <person name="Eikeseth-Otteraa H."/>
            <person name="Noel B."/>
            <person name="Anthouard V."/>
            <person name="Porcel B.M."/>
            <person name="Kachouri-Lafond R."/>
            <person name="Nishino A."/>
            <person name="Ugolini M."/>
            <person name="Chourrout P."/>
            <person name="Nishida H."/>
            <person name="Aasland R."/>
            <person name="Huzurbazar S."/>
            <person name="Westhof E."/>
            <person name="Delsuc F."/>
            <person name="Lehrach H."/>
            <person name="Reinhardt R."/>
            <person name="Weissenbach J."/>
            <person name="Roy S.W."/>
            <person name="Artiguenave F."/>
            <person name="Postlethwait J.H."/>
            <person name="Manak J.R."/>
            <person name="Thompson E.M."/>
            <person name="Jaillon O."/>
            <person name="Du Pasquier L."/>
            <person name="Boudinot P."/>
            <person name="Liberles D.A."/>
            <person name="Volff J.N."/>
            <person name="Philippe H."/>
            <person name="Lenhard B."/>
            <person name="Roest Crollius H."/>
            <person name="Wincker P."/>
            <person name="Chourrout D."/>
        </authorList>
    </citation>
    <scope>NUCLEOTIDE SEQUENCE [LARGE SCALE GENOMIC DNA]</scope>
</reference>
<dbReference type="OrthoDB" id="7935208at2759"/>
<organism evidence="3">
    <name type="scientific">Oikopleura dioica</name>
    <name type="common">Tunicate</name>
    <dbReference type="NCBI Taxonomy" id="34765"/>
    <lineage>
        <taxon>Eukaryota</taxon>
        <taxon>Metazoa</taxon>
        <taxon>Chordata</taxon>
        <taxon>Tunicata</taxon>
        <taxon>Appendicularia</taxon>
        <taxon>Copelata</taxon>
        <taxon>Oikopleuridae</taxon>
        <taxon>Oikopleura</taxon>
    </lineage>
</organism>
<dbReference type="EMBL" id="FN653178">
    <property type="protein sequence ID" value="CBY13346.1"/>
    <property type="molecule type" value="Genomic_DNA"/>
</dbReference>
<dbReference type="Pfam" id="PF00089">
    <property type="entry name" value="Trypsin"/>
    <property type="match status" value="1"/>
</dbReference>
<dbReference type="PROSITE" id="PS00134">
    <property type="entry name" value="TRYPSIN_HIS"/>
    <property type="match status" value="1"/>
</dbReference>
<dbReference type="Proteomes" id="UP000001307">
    <property type="component" value="Unassembled WGS sequence"/>
</dbReference>
<dbReference type="InParanoid" id="E4XUE9"/>
<gene>
    <name evidence="3" type="ORF">GSOID_T00004649001</name>
</gene>
<dbReference type="InterPro" id="IPR018114">
    <property type="entry name" value="TRYPSIN_HIS"/>
</dbReference>
<dbReference type="Gene3D" id="2.40.10.10">
    <property type="entry name" value="Trypsin-like serine proteases"/>
    <property type="match status" value="2"/>
</dbReference>
<protein>
    <recommendedName>
        <fullName evidence="2">Peptidase S1 domain-containing protein</fullName>
    </recommendedName>
</protein>
<dbReference type="GO" id="GO:0004252">
    <property type="term" value="F:serine-type endopeptidase activity"/>
    <property type="evidence" value="ECO:0007669"/>
    <property type="project" value="InterPro"/>
</dbReference>
<evidence type="ECO:0000259" key="2">
    <source>
        <dbReference type="Pfam" id="PF00089"/>
    </source>
</evidence>
<dbReference type="GO" id="GO:0006508">
    <property type="term" value="P:proteolysis"/>
    <property type="evidence" value="ECO:0007669"/>
    <property type="project" value="InterPro"/>
</dbReference>
<feature type="domain" description="Peptidase S1" evidence="2">
    <location>
        <begin position="2"/>
        <end position="63"/>
    </location>
</feature>
<evidence type="ECO:0000313" key="4">
    <source>
        <dbReference type="Proteomes" id="UP000001307"/>
    </source>
</evidence>
<evidence type="ECO:0000313" key="3">
    <source>
        <dbReference type="EMBL" id="CBY13346.1"/>
    </source>
</evidence>
<name>E4XUE9_OIKDI</name>
<dbReference type="AlphaFoldDB" id="E4XUE9"/>
<dbReference type="InterPro" id="IPR001254">
    <property type="entry name" value="Trypsin_dom"/>
</dbReference>
<dbReference type="InterPro" id="IPR009003">
    <property type="entry name" value="Peptidase_S1_PA"/>
</dbReference>
<dbReference type="SUPFAM" id="SSF50494">
    <property type="entry name" value="Trypsin-like serine proteases"/>
    <property type="match status" value="1"/>
</dbReference>
<dbReference type="InterPro" id="IPR043504">
    <property type="entry name" value="Peptidase_S1_PA_chymotrypsin"/>
</dbReference>